<evidence type="ECO:0000259" key="1">
    <source>
        <dbReference type="Pfam" id="PF00144"/>
    </source>
</evidence>
<dbReference type="InterPro" id="IPR006311">
    <property type="entry name" value="TAT_signal"/>
</dbReference>
<dbReference type="Proteomes" id="UP000024284">
    <property type="component" value="Unassembled WGS sequence"/>
</dbReference>
<dbReference type="AlphaFoldDB" id="A0A086PFA1"/>
<dbReference type="InterPro" id="IPR001466">
    <property type="entry name" value="Beta-lactam-related"/>
</dbReference>
<dbReference type="eggNOG" id="COG1680">
    <property type="taxonomic scope" value="Bacteria"/>
</dbReference>
<dbReference type="PANTHER" id="PTHR43283">
    <property type="entry name" value="BETA-LACTAMASE-RELATED"/>
    <property type="match status" value="1"/>
</dbReference>
<reference evidence="2" key="1">
    <citation type="submission" date="2014-08" db="EMBL/GenBank/DDBJ databases">
        <title>Draft genome sequences of Sphingobium herbicidovorans.</title>
        <authorList>
            <person name="Gan H.M."/>
            <person name="Gan H.Y."/>
            <person name="Savka M.A."/>
        </authorList>
    </citation>
    <scope>NUCLEOTIDE SEQUENCE [LARGE SCALE GENOMIC DNA]</scope>
    <source>
        <strain evidence="2">NBRC 16415</strain>
    </source>
</reference>
<sequence length="423" mass="44600">MLDAALLRRDLLKGAVCLGLIGAAPGYARASARRFPAIRAMVDRVISERAAPGAIVAVGEGVGRPDYISSGTIALESPLPVNEQTLFRIYSMTKPVTGMAAMLLIAEGRMKLDQPVADFIPGFANMRVLTNPSQGVETRPATSVMTIRHLLTHTAGLGGGPAVKGPLKDIYEKTGLRQNLVSAGERLEHAPPANLKDFADRLAAAPLLSDPGTAWSYSVGLDLLGRIIEIVAGVPFEQFLERRFFAPLGMRDTFFTVPESKKARLVTNYTGQGAKLTEVDAGPASIFLNKPAFPSGGGGLISTAHDYDRFLAMLANEGRMGRAEIMPPDAVKAGTSNLLPQRVSMRDYIGIPGVVGFGAGGCIANHGGLKGLFGWLGAAGTIGVIAPDQRLRVTGLINNMSVFSFAMNLPKAVHDDLGSAKAA</sequence>
<gene>
    <name evidence="2" type="ORF">BV98_000321</name>
</gene>
<keyword evidence="3" id="KW-1185">Reference proteome</keyword>
<dbReference type="InterPro" id="IPR050789">
    <property type="entry name" value="Diverse_Enzym_Activities"/>
</dbReference>
<proteinExistence type="predicted"/>
<dbReference type="STRING" id="76947.GCA_002080435_00697"/>
<dbReference type="PROSITE" id="PS51318">
    <property type="entry name" value="TAT"/>
    <property type="match status" value="1"/>
</dbReference>
<dbReference type="SUPFAM" id="SSF56601">
    <property type="entry name" value="beta-lactamase/transpeptidase-like"/>
    <property type="match status" value="1"/>
</dbReference>
<dbReference type="InterPro" id="IPR012338">
    <property type="entry name" value="Beta-lactam/transpept-like"/>
</dbReference>
<evidence type="ECO:0000313" key="2">
    <source>
        <dbReference type="EMBL" id="KFG92069.1"/>
    </source>
</evidence>
<protein>
    <submittedName>
        <fullName evidence="2">Beta-lactamase</fullName>
    </submittedName>
</protein>
<dbReference type="PATRIC" id="fig|1219045.3.peg.323"/>
<organism evidence="2 3">
    <name type="scientific">Sphingobium herbicidovorans (strain ATCC 700291 / DSM 11019 / CCUG 56400 / KCTC 2939 / LMG 18315 / NBRC 16415 / MH)</name>
    <name type="common">Sphingomonas herbicidovorans</name>
    <dbReference type="NCBI Taxonomy" id="1219045"/>
    <lineage>
        <taxon>Bacteria</taxon>
        <taxon>Pseudomonadati</taxon>
        <taxon>Pseudomonadota</taxon>
        <taxon>Alphaproteobacteria</taxon>
        <taxon>Sphingomonadales</taxon>
        <taxon>Sphingomonadaceae</taxon>
        <taxon>Sphingobium</taxon>
    </lineage>
</organism>
<name>A0A086PFA1_SPHHM</name>
<dbReference type="PANTHER" id="PTHR43283:SF3">
    <property type="entry name" value="BETA-LACTAMASE FAMILY PROTEIN (AFU_ORTHOLOGUE AFUA_5G07500)"/>
    <property type="match status" value="1"/>
</dbReference>
<dbReference type="Gene3D" id="3.40.710.10">
    <property type="entry name" value="DD-peptidase/beta-lactamase superfamily"/>
    <property type="match status" value="1"/>
</dbReference>
<feature type="domain" description="Beta-lactamase-related" evidence="1">
    <location>
        <begin position="42"/>
        <end position="401"/>
    </location>
</feature>
<evidence type="ECO:0000313" key="3">
    <source>
        <dbReference type="Proteomes" id="UP000024284"/>
    </source>
</evidence>
<accession>A0A086PFA1</accession>
<dbReference type="EMBL" id="JFZA02000001">
    <property type="protein sequence ID" value="KFG92069.1"/>
    <property type="molecule type" value="Genomic_DNA"/>
</dbReference>
<dbReference type="Pfam" id="PF00144">
    <property type="entry name" value="Beta-lactamase"/>
    <property type="match status" value="1"/>
</dbReference>
<comment type="caution">
    <text evidence="2">The sequence shown here is derived from an EMBL/GenBank/DDBJ whole genome shotgun (WGS) entry which is preliminary data.</text>
</comment>